<dbReference type="OrthoDB" id="9797538at2"/>
<evidence type="ECO:0000259" key="4">
    <source>
        <dbReference type="SMART" id="SM00822"/>
    </source>
</evidence>
<sequence>MALPPSGSDRAAVVTGASSGIGEEFARILSQRGYQVVLVARSADKLEALAGRLGPQVHPLPADLSQRSERAALLDRVAALGMTPDILVNNAGLSTLGRVAKSVPEKELNLVEVDVAAVVDLCSRILPGMVERRRGAVLNVASVAAFGPLPGQAAYGAAKAFVLSYTHSLRGELRGTGVSATALCPGPVDTGFGDAAGFTQEEVDGAMPKIMWKPAAQVAQAGIDGLAAGKAVVVPGMANRLSAGLVRITPPEWLLPFLVRNHPAMKRD</sequence>
<dbReference type="EMBL" id="LR130759">
    <property type="protein sequence ID" value="VDM86665.1"/>
    <property type="molecule type" value="Genomic_DNA"/>
</dbReference>
<dbReference type="Pfam" id="PF00106">
    <property type="entry name" value="adh_short"/>
    <property type="match status" value="1"/>
</dbReference>
<dbReference type="PRINTS" id="PR00080">
    <property type="entry name" value="SDRFAMILY"/>
</dbReference>
<dbReference type="PROSITE" id="PS00061">
    <property type="entry name" value="ADH_SHORT"/>
    <property type="match status" value="1"/>
</dbReference>
<dbReference type="InterPro" id="IPR002347">
    <property type="entry name" value="SDR_fam"/>
</dbReference>
<keyword evidence="6" id="KW-1185">Reference proteome</keyword>
<dbReference type="Gene3D" id="3.40.50.720">
    <property type="entry name" value="NAD(P)-binding Rossmann-like Domain"/>
    <property type="match status" value="1"/>
</dbReference>
<dbReference type="PIRSF" id="PIRSF000126">
    <property type="entry name" value="11-beta-HSD1"/>
    <property type="match status" value="1"/>
</dbReference>
<keyword evidence="2 5" id="KW-0560">Oxidoreductase</keyword>
<dbReference type="Proteomes" id="UP000269998">
    <property type="component" value="Chromosome"/>
</dbReference>
<organism evidence="5 6">
    <name type="scientific">Mycobacterium basiliense</name>
    <dbReference type="NCBI Taxonomy" id="2094119"/>
    <lineage>
        <taxon>Bacteria</taxon>
        <taxon>Bacillati</taxon>
        <taxon>Actinomycetota</taxon>
        <taxon>Actinomycetes</taxon>
        <taxon>Mycobacteriales</taxon>
        <taxon>Mycobacteriaceae</taxon>
        <taxon>Mycobacterium</taxon>
    </lineage>
</organism>
<evidence type="ECO:0000313" key="5">
    <source>
        <dbReference type="EMBL" id="VDM86665.1"/>
    </source>
</evidence>
<evidence type="ECO:0000313" key="6">
    <source>
        <dbReference type="Proteomes" id="UP000269998"/>
    </source>
</evidence>
<dbReference type="CDD" id="cd05233">
    <property type="entry name" value="SDR_c"/>
    <property type="match status" value="1"/>
</dbReference>
<dbReference type="EC" id="1.-.-.-" evidence="5"/>
<name>A0A3S5CZF7_9MYCO</name>
<dbReference type="KEGG" id="mbai:MB901379_00188"/>
<dbReference type="AlphaFoldDB" id="A0A3S5CZF7"/>
<dbReference type="InterPro" id="IPR036291">
    <property type="entry name" value="NAD(P)-bd_dom_sf"/>
</dbReference>
<dbReference type="PRINTS" id="PR00081">
    <property type="entry name" value="GDHRDH"/>
</dbReference>
<proteinExistence type="inferred from homology"/>
<feature type="domain" description="Ketoreductase" evidence="4">
    <location>
        <begin position="10"/>
        <end position="186"/>
    </location>
</feature>
<comment type="similarity">
    <text evidence="1 3">Belongs to the short-chain dehydrogenases/reductases (SDR) family.</text>
</comment>
<evidence type="ECO:0000256" key="3">
    <source>
        <dbReference type="RuleBase" id="RU000363"/>
    </source>
</evidence>
<gene>
    <name evidence="5" type="ORF">MB901379_00188</name>
</gene>
<dbReference type="PANTHER" id="PTHR44196">
    <property type="entry name" value="DEHYDROGENASE/REDUCTASE SDR FAMILY MEMBER 7B"/>
    <property type="match status" value="1"/>
</dbReference>
<evidence type="ECO:0000256" key="1">
    <source>
        <dbReference type="ARBA" id="ARBA00006484"/>
    </source>
</evidence>
<dbReference type="RefSeq" id="WP_158014888.1">
    <property type="nucleotide sequence ID" value="NZ_CBCSKE010000020.1"/>
</dbReference>
<evidence type="ECO:0000256" key="2">
    <source>
        <dbReference type="ARBA" id="ARBA00023002"/>
    </source>
</evidence>
<protein>
    <submittedName>
        <fullName evidence="5">Putative oxidoreductase</fullName>
        <ecNumber evidence="5">1.-.-.-</ecNumber>
    </submittedName>
</protein>
<dbReference type="SMART" id="SM00822">
    <property type="entry name" value="PKS_KR"/>
    <property type="match status" value="1"/>
</dbReference>
<dbReference type="InterPro" id="IPR057326">
    <property type="entry name" value="KR_dom"/>
</dbReference>
<dbReference type="SUPFAM" id="SSF51735">
    <property type="entry name" value="NAD(P)-binding Rossmann-fold domains"/>
    <property type="match status" value="1"/>
</dbReference>
<dbReference type="InterPro" id="IPR020904">
    <property type="entry name" value="Sc_DH/Rdtase_CS"/>
</dbReference>
<dbReference type="GO" id="GO:0016020">
    <property type="term" value="C:membrane"/>
    <property type="evidence" value="ECO:0007669"/>
    <property type="project" value="TreeGrafter"/>
</dbReference>
<accession>A0A3S5CZF7</accession>
<dbReference type="PANTHER" id="PTHR44196:SF2">
    <property type="entry name" value="SHORT-CHAIN DEHYDROGENASE-RELATED"/>
    <property type="match status" value="1"/>
</dbReference>
<dbReference type="GO" id="GO:0016491">
    <property type="term" value="F:oxidoreductase activity"/>
    <property type="evidence" value="ECO:0007669"/>
    <property type="project" value="UniProtKB-KW"/>
</dbReference>
<reference evidence="6" key="1">
    <citation type="submission" date="2018-02" db="EMBL/GenBank/DDBJ databases">
        <authorList>
            <person name="Seth-Smith MB H."/>
            <person name="Seth-Smith H."/>
        </authorList>
    </citation>
    <scope>NUCLEOTIDE SEQUENCE [LARGE SCALE GENOMIC DNA]</scope>
</reference>